<keyword evidence="2" id="KW-1185">Reference proteome</keyword>
<organism evidence="1 2">
    <name type="scientific">Levilactobacillus koreensis</name>
    <dbReference type="NCBI Taxonomy" id="637971"/>
    <lineage>
        <taxon>Bacteria</taxon>
        <taxon>Bacillati</taxon>
        <taxon>Bacillota</taxon>
        <taxon>Bacilli</taxon>
        <taxon>Lactobacillales</taxon>
        <taxon>Lactobacillaceae</taxon>
        <taxon>Levilactobacillus</taxon>
    </lineage>
</organism>
<dbReference type="AlphaFoldDB" id="A0AAC9ER50"/>
<accession>A0AAC9ER50</accession>
<reference evidence="1 2" key="1">
    <citation type="submission" date="2015-07" db="EMBL/GenBank/DDBJ databases">
        <title>Lactobacillus korensis/26-25/ whole genome sequencing.</title>
        <authorList>
            <person name="Kim M.K."/>
            <person name="Im W.-T."/>
            <person name="Srinivasan S."/>
            <person name="Lee J.-J."/>
        </authorList>
    </citation>
    <scope>NUCLEOTIDE SEQUENCE [LARGE SCALE GENOMIC DNA]</scope>
    <source>
        <strain evidence="1 2">26-25</strain>
    </source>
</reference>
<dbReference type="KEGG" id="lko:ABN16_03155"/>
<protein>
    <recommendedName>
        <fullName evidence="3">AbrB family transcriptional regulator</fullName>
    </recommendedName>
</protein>
<name>A0AAC9ER50_9LACO</name>
<dbReference type="RefSeq" id="WP_048732874.1">
    <property type="nucleotide sequence ID" value="NZ_CP012033.1"/>
</dbReference>
<evidence type="ECO:0000313" key="1">
    <source>
        <dbReference type="EMBL" id="AKP64094.1"/>
    </source>
</evidence>
<evidence type="ECO:0008006" key="3">
    <source>
        <dbReference type="Google" id="ProtNLM"/>
    </source>
</evidence>
<proteinExistence type="predicted"/>
<dbReference type="Proteomes" id="UP000036000">
    <property type="component" value="Chromosome"/>
</dbReference>
<sequence>MASVKLRKVGDSTVLTVPKTIKPRFSNYEAFSGRDGAIVFLPKEPNPFTDENFIRTHLDSLTEESTTKAELINHEF</sequence>
<evidence type="ECO:0000313" key="2">
    <source>
        <dbReference type="Proteomes" id="UP000036000"/>
    </source>
</evidence>
<gene>
    <name evidence="1" type="ORF">ABN16_03155</name>
</gene>
<dbReference type="EMBL" id="CP012033">
    <property type="protein sequence ID" value="AKP64094.1"/>
    <property type="molecule type" value="Genomic_DNA"/>
</dbReference>